<dbReference type="InterPro" id="IPR018171">
    <property type="entry name" value="Pept_tRNA_hydro_CS"/>
</dbReference>
<comment type="caution">
    <text evidence="10">The sequence shown here is derived from an EMBL/GenBank/DDBJ whole genome shotgun (WGS) entry which is preliminary data.</text>
</comment>
<evidence type="ECO:0000256" key="5">
    <source>
        <dbReference type="ARBA" id="ARBA00038063"/>
    </source>
</evidence>
<feature type="binding site" evidence="7">
    <location>
        <position position="71"/>
    </location>
    <ligand>
        <name>tRNA</name>
        <dbReference type="ChEBI" id="CHEBI:17843"/>
    </ligand>
</feature>
<comment type="function">
    <text evidence="7">Catalyzes the release of premature peptidyl moieties from peptidyl-tRNA molecules trapped in stalled 50S ribosomal subunits, and thus maintains levels of free tRNAs and 50S ribosomes.</text>
</comment>
<dbReference type="InterPro" id="IPR001328">
    <property type="entry name" value="Pept_tRNA_hydro"/>
</dbReference>
<evidence type="ECO:0000256" key="2">
    <source>
        <dbReference type="ARBA" id="ARBA00022555"/>
    </source>
</evidence>
<dbReference type="GO" id="GO:0072344">
    <property type="term" value="P:rescue of stalled ribosome"/>
    <property type="evidence" value="ECO:0007669"/>
    <property type="project" value="UniProtKB-UniRule"/>
</dbReference>
<evidence type="ECO:0000313" key="11">
    <source>
        <dbReference type="Proteomes" id="UP000229749"/>
    </source>
</evidence>
<dbReference type="InterPro" id="IPR036416">
    <property type="entry name" value="Pept_tRNA_hydro_sf"/>
</dbReference>
<evidence type="ECO:0000256" key="9">
    <source>
        <dbReference type="RuleBase" id="RU004320"/>
    </source>
</evidence>
<feature type="site" description="Stabilizes the basic form of H active site to accept a proton" evidence="7">
    <location>
        <position position="96"/>
    </location>
</feature>
<organism evidence="10 11">
    <name type="scientific">Candidatus Uhrbacteria bacterium CG_4_9_14_3_um_filter_36_7</name>
    <dbReference type="NCBI Taxonomy" id="1975033"/>
    <lineage>
        <taxon>Bacteria</taxon>
        <taxon>Candidatus Uhriibacteriota</taxon>
    </lineage>
</organism>
<comment type="subunit">
    <text evidence="7">Monomer.</text>
</comment>
<reference evidence="11" key="1">
    <citation type="submission" date="2017-09" db="EMBL/GenBank/DDBJ databases">
        <title>Depth-based differentiation of microbial function through sediment-hosted aquifers and enrichment of novel symbionts in the deep terrestrial subsurface.</title>
        <authorList>
            <person name="Probst A.J."/>
            <person name="Ladd B."/>
            <person name="Jarett J.K."/>
            <person name="Geller-Mcgrath D.E."/>
            <person name="Sieber C.M.K."/>
            <person name="Emerson J.B."/>
            <person name="Anantharaman K."/>
            <person name="Thomas B.C."/>
            <person name="Malmstrom R."/>
            <person name="Stieglmeier M."/>
            <person name="Klingl A."/>
            <person name="Woyke T."/>
            <person name="Ryan C.M."/>
            <person name="Banfield J.F."/>
        </authorList>
    </citation>
    <scope>NUCLEOTIDE SEQUENCE [LARGE SCALE GENOMIC DNA]</scope>
</reference>
<dbReference type="PANTHER" id="PTHR17224:SF1">
    <property type="entry name" value="PEPTIDYL-TRNA HYDROLASE"/>
    <property type="match status" value="1"/>
</dbReference>
<dbReference type="EMBL" id="PFWS01000025">
    <property type="protein sequence ID" value="PJA47393.1"/>
    <property type="molecule type" value="Genomic_DNA"/>
</dbReference>
<dbReference type="Gene3D" id="3.40.50.1470">
    <property type="entry name" value="Peptidyl-tRNA hydrolase"/>
    <property type="match status" value="1"/>
</dbReference>
<dbReference type="GO" id="GO:0005737">
    <property type="term" value="C:cytoplasm"/>
    <property type="evidence" value="ECO:0007669"/>
    <property type="project" value="UniProtKB-SubCell"/>
</dbReference>
<evidence type="ECO:0000256" key="1">
    <source>
        <dbReference type="ARBA" id="ARBA00013260"/>
    </source>
</evidence>
<dbReference type="HAMAP" id="MF_00083">
    <property type="entry name" value="Pept_tRNA_hydro_bact"/>
    <property type="match status" value="1"/>
</dbReference>
<dbReference type="NCBIfam" id="TIGR00447">
    <property type="entry name" value="pth"/>
    <property type="match status" value="1"/>
</dbReference>
<comment type="subcellular location">
    <subcellularLocation>
        <location evidence="7">Cytoplasm</location>
    </subcellularLocation>
</comment>
<dbReference type="EC" id="3.1.1.29" evidence="1 7"/>
<evidence type="ECO:0000256" key="7">
    <source>
        <dbReference type="HAMAP-Rule" id="MF_00083"/>
    </source>
</evidence>
<dbReference type="PANTHER" id="PTHR17224">
    <property type="entry name" value="PEPTIDYL-TRNA HYDROLASE"/>
    <property type="match status" value="1"/>
</dbReference>
<name>A0A2M7XHP1_9BACT</name>
<dbReference type="GO" id="GO:0004045">
    <property type="term" value="F:peptidyl-tRNA hydrolase activity"/>
    <property type="evidence" value="ECO:0007669"/>
    <property type="project" value="UniProtKB-UniRule"/>
</dbReference>
<dbReference type="PROSITE" id="PS01195">
    <property type="entry name" value="PEPT_TRNA_HYDROL_1"/>
    <property type="match status" value="1"/>
</dbReference>
<evidence type="ECO:0000256" key="3">
    <source>
        <dbReference type="ARBA" id="ARBA00022801"/>
    </source>
</evidence>
<dbReference type="CDD" id="cd00462">
    <property type="entry name" value="PTH"/>
    <property type="match status" value="1"/>
</dbReference>
<dbReference type="Proteomes" id="UP000229749">
    <property type="component" value="Unassembled WGS sequence"/>
</dbReference>
<keyword evidence="4 7" id="KW-0694">RNA-binding</keyword>
<comment type="function">
    <text evidence="7">Hydrolyzes ribosome-free peptidyl-tRNAs (with 1 or more amino acids incorporated), which drop off the ribosome during protein synthesis, or as a result of ribosome stalling.</text>
</comment>
<evidence type="ECO:0000256" key="4">
    <source>
        <dbReference type="ARBA" id="ARBA00022884"/>
    </source>
</evidence>
<keyword evidence="2 7" id="KW-0820">tRNA-binding</keyword>
<accession>A0A2M7XHP1</accession>
<evidence type="ECO:0000256" key="6">
    <source>
        <dbReference type="ARBA" id="ARBA00050038"/>
    </source>
</evidence>
<feature type="site" description="Discriminates between blocked and unblocked aminoacyl-tRNA" evidence="7">
    <location>
        <position position="13"/>
    </location>
</feature>
<comment type="catalytic activity">
    <reaction evidence="7 8">
        <text>an N-acyl-L-alpha-aminoacyl-tRNA + H2O = an N-acyl-L-amino acid + a tRNA + H(+)</text>
        <dbReference type="Rhea" id="RHEA:54448"/>
        <dbReference type="Rhea" id="RHEA-COMP:10123"/>
        <dbReference type="Rhea" id="RHEA-COMP:13883"/>
        <dbReference type="ChEBI" id="CHEBI:15377"/>
        <dbReference type="ChEBI" id="CHEBI:15378"/>
        <dbReference type="ChEBI" id="CHEBI:59874"/>
        <dbReference type="ChEBI" id="CHEBI:78442"/>
        <dbReference type="ChEBI" id="CHEBI:138191"/>
        <dbReference type="EC" id="3.1.1.29"/>
    </reaction>
</comment>
<dbReference type="AlphaFoldDB" id="A0A2M7XHP1"/>
<keyword evidence="7" id="KW-0963">Cytoplasm</keyword>
<comment type="caution">
    <text evidence="7">Lacks conserved residue(s) required for the propagation of feature annotation.</text>
</comment>
<dbReference type="FunFam" id="3.40.50.1470:FF:000001">
    <property type="entry name" value="Peptidyl-tRNA hydrolase"/>
    <property type="match status" value="1"/>
</dbReference>
<gene>
    <name evidence="7" type="primary">pth</name>
    <name evidence="10" type="ORF">CO172_01680</name>
</gene>
<feature type="binding site" evidence="7">
    <location>
        <position position="69"/>
    </location>
    <ligand>
        <name>tRNA</name>
        <dbReference type="ChEBI" id="CHEBI:17843"/>
    </ligand>
</feature>
<dbReference type="Pfam" id="PF01195">
    <property type="entry name" value="Pept_tRNA_hydro"/>
    <property type="match status" value="1"/>
</dbReference>
<evidence type="ECO:0000313" key="10">
    <source>
        <dbReference type="EMBL" id="PJA47393.1"/>
    </source>
</evidence>
<feature type="binding site" evidence="7">
    <location>
        <position position="18"/>
    </location>
    <ligand>
        <name>tRNA</name>
        <dbReference type="ChEBI" id="CHEBI:17843"/>
    </ligand>
</feature>
<dbReference type="GO" id="GO:0000049">
    <property type="term" value="F:tRNA binding"/>
    <property type="evidence" value="ECO:0007669"/>
    <property type="project" value="UniProtKB-UniRule"/>
</dbReference>
<protein>
    <recommendedName>
        <fullName evidence="6 7">Peptidyl-tRNA hydrolase</fullName>
        <shortName evidence="7">Pth</shortName>
        <ecNumber evidence="1 7">3.1.1.29</ecNumber>
    </recommendedName>
</protein>
<dbReference type="GO" id="GO:0006515">
    <property type="term" value="P:protein quality control for misfolded or incompletely synthesized proteins"/>
    <property type="evidence" value="ECO:0007669"/>
    <property type="project" value="UniProtKB-UniRule"/>
</dbReference>
<sequence>MPLSPHLLIGLGNPGSEFEETRHNIGFRIIDAFVKEKNSIFTSKKKLKGDIADIHFNTRQMIVLKPTTFMNRSGESVLLTKTFFHIEDKHMLVVYDDADLPFGEIRFRSSGSSGGHRGMQSILERLATQGISRLRFGIGRPKSPDTPLEDWVLKKWTASEEEQIKKLIDDCLIQIEDIFKTN</sequence>
<comment type="similarity">
    <text evidence="5 7 9">Belongs to the PTH family.</text>
</comment>
<evidence type="ECO:0000256" key="8">
    <source>
        <dbReference type="RuleBase" id="RU000673"/>
    </source>
</evidence>
<dbReference type="SUPFAM" id="SSF53178">
    <property type="entry name" value="Peptidyl-tRNA hydrolase-like"/>
    <property type="match status" value="1"/>
</dbReference>
<feature type="active site" description="Proton acceptor" evidence="7">
    <location>
        <position position="23"/>
    </location>
</feature>
<keyword evidence="3 7" id="KW-0378">Hydrolase</keyword>
<proteinExistence type="inferred from homology"/>